<evidence type="ECO:0000256" key="4">
    <source>
        <dbReference type="ARBA" id="ARBA00022449"/>
    </source>
</evidence>
<dbReference type="PANTHER" id="PTHR43562">
    <property type="entry name" value="NAPA-TYPE SODIUM/HYDROGEN ANTIPORTER"/>
    <property type="match status" value="1"/>
</dbReference>
<reference evidence="11 12" key="1">
    <citation type="submission" date="2024-04" db="EMBL/GenBank/DDBJ databases">
        <title>Isolation of an actinomycete strain from pig manure.</title>
        <authorList>
            <person name="Gong T."/>
            <person name="Yu Z."/>
            <person name="An M."/>
            <person name="Wei C."/>
            <person name="Yang W."/>
            <person name="Liu L."/>
        </authorList>
    </citation>
    <scope>NUCLEOTIDE SEQUENCE [LARGE SCALE GENOMIC DNA]</scope>
    <source>
        <strain evidence="11 12">ZF39</strain>
    </source>
</reference>
<dbReference type="InterPro" id="IPR006153">
    <property type="entry name" value="Cation/H_exchanger_TM"/>
</dbReference>
<dbReference type="Proteomes" id="UP001442841">
    <property type="component" value="Chromosome"/>
</dbReference>
<dbReference type="InterPro" id="IPR038770">
    <property type="entry name" value="Na+/solute_symporter_sf"/>
</dbReference>
<evidence type="ECO:0000256" key="6">
    <source>
        <dbReference type="ARBA" id="ARBA00022989"/>
    </source>
</evidence>
<feature type="transmembrane region" description="Helical" evidence="9">
    <location>
        <begin position="31"/>
        <end position="53"/>
    </location>
</feature>
<gene>
    <name evidence="11" type="ORF">AADG42_12080</name>
</gene>
<keyword evidence="6 9" id="KW-1133">Transmembrane helix</keyword>
<dbReference type="Gene3D" id="1.20.1530.20">
    <property type="match status" value="1"/>
</dbReference>
<name>A0ABZ3FPN0_9ACTN</name>
<keyword evidence="12" id="KW-1185">Reference proteome</keyword>
<feature type="transmembrane region" description="Helical" evidence="9">
    <location>
        <begin position="189"/>
        <end position="208"/>
    </location>
</feature>
<dbReference type="RefSeq" id="WP_425309465.1">
    <property type="nucleotide sequence ID" value="NZ_CP154795.1"/>
</dbReference>
<evidence type="ECO:0000313" key="12">
    <source>
        <dbReference type="Proteomes" id="UP001442841"/>
    </source>
</evidence>
<feature type="transmembrane region" description="Helical" evidence="9">
    <location>
        <begin position="148"/>
        <end position="168"/>
    </location>
</feature>
<evidence type="ECO:0000256" key="2">
    <source>
        <dbReference type="ARBA" id="ARBA00005551"/>
    </source>
</evidence>
<evidence type="ECO:0000256" key="5">
    <source>
        <dbReference type="ARBA" id="ARBA00022692"/>
    </source>
</evidence>
<accession>A0ABZ3FPN0</accession>
<comment type="subcellular location">
    <subcellularLocation>
        <location evidence="1">Membrane</location>
        <topology evidence="1">Multi-pass membrane protein</topology>
    </subcellularLocation>
</comment>
<feature type="domain" description="Cation/H+ exchanger transmembrane" evidence="10">
    <location>
        <begin position="10"/>
        <end position="290"/>
    </location>
</feature>
<evidence type="ECO:0000256" key="8">
    <source>
        <dbReference type="ARBA" id="ARBA00023136"/>
    </source>
</evidence>
<keyword evidence="5 9" id="KW-0812">Transmembrane</keyword>
<proteinExistence type="inferred from homology"/>
<feature type="transmembrane region" description="Helical" evidence="9">
    <location>
        <begin position="65"/>
        <end position="87"/>
    </location>
</feature>
<sequence length="327" mass="33946">MGPVARGGRELLVGLALGRTGLGWLDPSAPIFAFLAQIGFALVMFVAGTHVPMRDASLRPALLRGVARAAVVAAVAIPAGWGIARFFGTGHAWLYAVLLASSSAALALPVLQRRTSDRPGLELIVQLAVEDTLCIVALPLSLQPESAGRAGLGALAVLAAGGLLYLVLAWGERSGYRRRVHKVSEDNRLAVEIRVVLVALFALCALALATGLSVMLGGFVVGLVVSAVGEPRRVARQVFAITEGFFAPVFFIWFGSQLMLRHVDLEAVWLGLALGAGALVCHLVPGLLTRQPAAMAALAAAQLGVPIAAMTDAGASESSGRVRTVPC</sequence>
<evidence type="ECO:0000313" key="11">
    <source>
        <dbReference type="EMBL" id="XAN08009.1"/>
    </source>
</evidence>
<evidence type="ECO:0000256" key="1">
    <source>
        <dbReference type="ARBA" id="ARBA00004141"/>
    </source>
</evidence>
<feature type="transmembrane region" description="Helical" evidence="9">
    <location>
        <begin position="238"/>
        <end position="255"/>
    </location>
</feature>
<evidence type="ECO:0000259" key="10">
    <source>
        <dbReference type="Pfam" id="PF00999"/>
    </source>
</evidence>
<feature type="transmembrane region" description="Helical" evidence="9">
    <location>
        <begin position="267"/>
        <end position="288"/>
    </location>
</feature>
<evidence type="ECO:0000256" key="7">
    <source>
        <dbReference type="ARBA" id="ARBA00023065"/>
    </source>
</evidence>
<dbReference type="EMBL" id="CP154795">
    <property type="protein sequence ID" value="XAN08009.1"/>
    <property type="molecule type" value="Genomic_DNA"/>
</dbReference>
<feature type="transmembrane region" description="Helical" evidence="9">
    <location>
        <begin position="123"/>
        <end position="142"/>
    </location>
</feature>
<dbReference type="PANTHER" id="PTHR43562:SF1">
    <property type="entry name" value="NA(+)_H(+) ANTIPORTER YJBQ-RELATED"/>
    <property type="match status" value="1"/>
</dbReference>
<keyword evidence="4" id="KW-0050">Antiport</keyword>
<evidence type="ECO:0000256" key="3">
    <source>
        <dbReference type="ARBA" id="ARBA00022448"/>
    </source>
</evidence>
<protein>
    <submittedName>
        <fullName evidence="11">Cation:proton antiporter</fullName>
    </submittedName>
</protein>
<keyword evidence="3" id="KW-0813">Transport</keyword>
<keyword evidence="8 9" id="KW-0472">Membrane</keyword>
<feature type="transmembrane region" description="Helical" evidence="9">
    <location>
        <begin position="93"/>
        <end position="111"/>
    </location>
</feature>
<evidence type="ECO:0000256" key="9">
    <source>
        <dbReference type="SAM" id="Phobius"/>
    </source>
</evidence>
<keyword evidence="7" id="KW-0406">Ion transport</keyword>
<organism evidence="11 12">
    <name type="scientific">Ammonicoccus fulvus</name>
    <dbReference type="NCBI Taxonomy" id="3138240"/>
    <lineage>
        <taxon>Bacteria</taxon>
        <taxon>Bacillati</taxon>
        <taxon>Actinomycetota</taxon>
        <taxon>Actinomycetes</taxon>
        <taxon>Propionibacteriales</taxon>
        <taxon>Propionibacteriaceae</taxon>
        <taxon>Ammonicoccus</taxon>
    </lineage>
</organism>
<comment type="similarity">
    <text evidence="2">Belongs to the monovalent cation:proton antiporter 2 (CPA2) transporter (TC 2.A.37) family.</text>
</comment>
<dbReference type="Pfam" id="PF00999">
    <property type="entry name" value="Na_H_Exchanger"/>
    <property type="match status" value="1"/>
</dbReference>